<keyword evidence="2" id="KW-0131">Cell cycle</keyword>
<evidence type="ECO:0000313" key="2">
    <source>
        <dbReference type="EMBL" id="MST84125.1"/>
    </source>
</evidence>
<dbReference type="AlphaFoldDB" id="A0A7K0KF91"/>
<feature type="transmembrane region" description="Helical" evidence="1">
    <location>
        <begin position="7"/>
        <end position="28"/>
    </location>
</feature>
<gene>
    <name evidence="2" type="ORF">FYJ73_05500</name>
</gene>
<accession>A0A7K0KF91</accession>
<evidence type="ECO:0000256" key="1">
    <source>
        <dbReference type="SAM" id="Phobius"/>
    </source>
</evidence>
<sequence length="270" mass="31449">MRMNRGKIIVGTIDFMLAAYLVIAFFVFDKPDQEKQICTQVNINIADEATNGFITAKEIKSRMKDSGLYPLSKPLYTVDTRTIEDMLMRSPFVQSAQCYKTQDGHVCITLTQRMPTLRIKSVNGDDYYLDDNNSIMPNSHYTSDLIIATGYISKWFARNYVAYVGEALMANDFWKNQIEQINILPDKGIELVPRVGDQIIYIGQLPETNRPDKRKQLVTEYINRKMDRLEKFYKYGLSQAGWNKYSYINVEFDNQIICKKRQYEKTEELN</sequence>
<keyword evidence="1" id="KW-0812">Transmembrane</keyword>
<keyword evidence="1" id="KW-0472">Membrane</keyword>
<keyword evidence="2" id="KW-0132">Cell division</keyword>
<dbReference type="RefSeq" id="WP_154533707.1">
    <property type="nucleotide sequence ID" value="NZ_VUNG01000009.1"/>
</dbReference>
<dbReference type="EMBL" id="VUNG01000009">
    <property type="protein sequence ID" value="MST84125.1"/>
    <property type="molecule type" value="Genomic_DNA"/>
</dbReference>
<keyword evidence="3" id="KW-1185">Reference proteome</keyword>
<keyword evidence="1" id="KW-1133">Transmembrane helix</keyword>
<protein>
    <submittedName>
        <fullName evidence="2">Cell division protein FtsQ</fullName>
    </submittedName>
</protein>
<dbReference type="GO" id="GO:0051301">
    <property type="term" value="P:cell division"/>
    <property type="evidence" value="ECO:0007669"/>
    <property type="project" value="UniProtKB-KW"/>
</dbReference>
<evidence type="ECO:0000313" key="3">
    <source>
        <dbReference type="Proteomes" id="UP000438914"/>
    </source>
</evidence>
<reference evidence="2 3" key="1">
    <citation type="submission" date="2019-08" db="EMBL/GenBank/DDBJ databases">
        <title>In-depth cultivation of the pig gut microbiome towards novel bacterial diversity and tailored functional studies.</title>
        <authorList>
            <person name="Wylensek D."/>
            <person name="Hitch T.C.A."/>
            <person name="Clavel T."/>
        </authorList>
    </citation>
    <scope>NUCLEOTIDE SEQUENCE [LARGE SCALE GENOMIC DNA]</scope>
    <source>
        <strain evidence="2 3">LKV-178-WT-2A</strain>
    </source>
</reference>
<proteinExistence type="predicted"/>
<organism evidence="2 3">
    <name type="scientific">Hallella mizrahii</name>
    <dbReference type="NCBI Taxonomy" id="2606637"/>
    <lineage>
        <taxon>Bacteria</taxon>
        <taxon>Pseudomonadati</taxon>
        <taxon>Bacteroidota</taxon>
        <taxon>Bacteroidia</taxon>
        <taxon>Bacteroidales</taxon>
        <taxon>Prevotellaceae</taxon>
        <taxon>Hallella</taxon>
    </lineage>
</organism>
<dbReference type="Proteomes" id="UP000438914">
    <property type="component" value="Unassembled WGS sequence"/>
</dbReference>
<name>A0A7K0KF91_9BACT</name>
<comment type="caution">
    <text evidence="2">The sequence shown here is derived from an EMBL/GenBank/DDBJ whole genome shotgun (WGS) entry which is preliminary data.</text>
</comment>